<reference evidence="3" key="1">
    <citation type="submission" date="2023-08" db="EMBL/GenBank/DDBJ databases">
        <title>Rhodospirillaceae gen. nov., a novel taxon isolated from the Yangtze River Yuezi River estuary sludge.</title>
        <authorList>
            <person name="Ruan L."/>
        </authorList>
    </citation>
    <scope>NUCLEOTIDE SEQUENCE [LARGE SCALE GENOMIC DNA]</scope>
    <source>
        <strain evidence="3">R-7</strain>
    </source>
</reference>
<dbReference type="Proteomes" id="UP001230156">
    <property type="component" value="Unassembled WGS sequence"/>
</dbReference>
<accession>A0ABU0YQH4</accession>
<evidence type="ECO:0000259" key="1">
    <source>
        <dbReference type="Pfam" id="PF13924"/>
    </source>
</evidence>
<organism evidence="2 3">
    <name type="scientific">Dongia sedimenti</name>
    <dbReference type="NCBI Taxonomy" id="3064282"/>
    <lineage>
        <taxon>Bacteria</taxon>
        <taxon>Pseudomonadati</taxon>
        <taxon>Pseudomonadota</taxon>
        <taxon>Alphaproteobacteria</taxon>
        <taxon>Rhodospirillales</taxon>
        <taxon>Dongiaceae</taxon>
        <taxon>Dongia</taxon>
    </lineage>
</organism>
<name>A0ABU0YQH4_9PROT</name>
<comment type="caution">
    <text evidence="2">The sequence shown here is derived from an EMBL/GenBank/DDBJ whole genome shotgun (WGS) entry which is preliminary data.</text>
</comment>
<protein>
    <submittedName>
        <fullName evidence="2">Lipocalin-like domain-containing protein</fullName>
    </submittedName>
</protein>
<sequence length="123" mass="13137">MTANTLIGTWRVTSFMRWNKEGVASQPLGLEPAGCAVFDATGHALIQLGRSSVDGGFPDEIAKSTMCYFGPYAIDGNTVKVTVEGSNMADYIGSVQERVFTVDGDLATIGTPGKYQAKLQRVL</sequence>
<dbReference type="EMBL" id="JAUYVI010000006">
    <property type="protein sequence ID" value="MDQ7249978.1"/>
    <property type="molecule type" value="Genomic_DNA"/>
</dbReference>
<gene>
    <name evidence="2" type="ORF">Q8A70_19975</name>
</gene>
<evidence type="ECO:0000313" key="3">
    <source>
        <dbReference type="Proteomes" id="UP001230156"/>
    </source>
</evidence>
<dbReference type="InterPro" id="IPR024311">
    <property type="entry name" value="Lipocalin-like"/>
</dbReference>
<evidence type="ECO:0000313" key="2">
    <source>
        <dbReference type="EMBL" id="MDQ7249978.1"/>
    </source>
</evidence>
<proteinExistence type="predicted"/>
<feature type="domain" description="Lipocalin-like" evidence="1">
    <location>
        <begin position="7"/>
        <end position="110"/>
    </location>
</feature>
<dbReference type="Pfam" id="PF13924">
    <property type="entry name" value="Lipocalin_5"/>
    <property type="match status" value="1"/>
</dbReference>
<dbReference type="RefSeq" id="WP_379958630.1">
    <property type="nucleotide sequence ID" value="NZ_JAUYVI010000006.1"/>
</dbReference>
<keyword evidence="3" id="KW-1185">Reference proteome</keyword>